<gene>
    <name evidence="2" type="ORF">MY490_09320</name>
</gene>
<proteinExistence type="predicted"/>
<name>A0ABY4JTQ4_9BACI</name>
<keyword evidence="1" id="KW-0175">Coiled coil</keyword>
<dbReference type="Gene3D" id="4.10.280.10">
    <property type="entry name" value="Helix-loop-helix DNA-binding domain"/>
    <property type="match status" value="1"/>
</dbReference>
<protein>
    <submittedName>
        <fullName evidence="2">Aspartyl-phosphate phosphatase Spo0E family protein</fullName>
    </submittedName>
</protein>
<evidence type="ECO:0000256" key="1">
    <source>
        <dbReference type="SAM" id="Coils"/>
    </source>
</evidence>
<dbReference type="SUPFAM" id="SSF140500">
    <property type="entry name" value="BAS1536-like"/>
    <property type="match status" value="1"/>
</dbReference>
<organism evidence="2 3">
    <name type="scientific">Gottfriedia acidiceleris</name>
    <dbReference type="NCBI Taxonomy" id="371036"/>
    <lineage>
        <taxon>Bacteria</taxon>
        <taxon>Bacillati</taxon>
        <taxon>Bacillota</taxon>
        <taxon>Bacilli</taxon>
        <taxon>Bacillales</taxon>
        <taxon>Bacillaceae</taxon>
        <taxon>Gottfriedia</taxon>
    </lineage>
</organism>
<dbReference type="RefSeq" id="WP_248268935.1">
    <property type="nucleotide sequence ID" value="NZ_CP096034.1"/>
</dbReference>
<dbReference type="InterPro" id="IPR036638">
    <property type="entry name" value="HLH_DNA-bd_sf"/>
</dbReference>
<dbReference type="Proteomes" id="UP000830639">
    <property type="component" value="Chromosome"/>
</dbReference>
<evidence type="ECO:0000313" key="2">
    <source>
        <dbReference type="EMBL" id="UPM56012.1"/>
    </source>
</evidence>
<reference evidence="2 3" key="1">
    <citation type="submission" date="2022-04" db="EMBL/GenBank/DDBJ databases">
        <title>Mechanism of arsenic methylation and mitigation arsenic toxicity by Bacillus sp. LH14 from an Arsenic-Contaminated Paddy Soil.</title>
        <authorList>
            <person name="Wang D."/>
        </authorList>
    </citation>
    <scope>NUCLEOTIDE SEQUENCE [LARGE SCALE GENOMIC DNA]</scope>
    <source>
        <strain evidence="2 3">LH14</strain>
    </source>
</reference>
<feature type="coiled-coil region" evidence="1">
    <location>
        <begin position="6"/>
        <end position="40"/>
    </location>
</feature>
<dbReference type="InterPro" id="IPR037208">
    <property type="entry name" value="Spo0E-like_sf"/>
</dbReference>
<dbReference type="EMBL" id="CP096034">
    <property type="protein sequence ID" value="UPM56012.1"/>
    <property type="molecule type" value="Genomic_DNA"/>
</dbReference>
<sequence>MFFRTARYLERNIEEKRIKLQEAQNQNNDNHQEVVKIRHQLDTDLRELQKLLKTVTVKQSKINIKPI</sequence>
<evidence type="ECO:0000313" key="3">
    <source>
        <dbReference type="Proteomes" id="UP000830639"/>
    </source>
</evidence>
<keyword evidence="3" id="KW-1185">Reference proteome</keyword>
<accession>A0ABY4JTQ4</accession>